<evidence type="ECO:0000313" key="1">
    <source>
        <dbReference type="EMBL" id="MCP9565437.1"/>
    </source>
</evidence>
<sequence>MLHRAKFKLSEEQISTIIEHVKENGIDSSRFPYAGEMPDEDDRVFYEVCLSKEDSFLDTGNLKHFPKEPQVITAAEMMEILDNEL</sequence>
<evidence type="ECO:0000313" key="2">
    <source>
        <dbReference type="Proteomes" id="UP001205531"/>
    </source>
</evidence>
<organism evidence="1 2">
    <name type="scientific">Segatella copri</name>
    <dbReference type="NCBI Taxonomy" id="165179"/>
    <lineage>
        <taxon>Bacteria</taxon>
        <taxon>Pseudomonadati</taxon>
        <taxon>Bacteroidota</taxon>
        <taxon>Bacteroidia</taxon>
        <taxon>Bacteroidales</taxon>
        <taxon>Prevotellaceae</taxon>
        <taxon>Segatella</taxon>
    </lineage>
</organism>
<proteinExistence type="predicted"/>
<dbReference type="Proteomes" id="UP001205531">
    <property type="component" value="Unassembled WGS sequence"/>
</dbReference>
<name>A0AAW5IP00_9BACT</name>
<comment type="caution">
    <text evidence="1">The sequence shown here is derived from an EMBL/GenBank/DDBJ whole genome shotgun (WGS) entry which is preliminary data.</text>
</comment>
<gene>
    <name evidence="1" type="ORF">NNC64_12925</name>
</gene>
<protein>
    <submittedName>
        <fullName evidence="1">Uncharacterized protein</fullName>
    </submittedName>
</protein>
<accession>A0AAW5IP00</accession>
<dbReference type="AlphaFoldDB" id="A0AAW5IP00"/>
<dbReference type="EMBL" id="JANDWZ010000035">
    <property type="protein sequence ID" value="MCP9565437.1"/>
    <property type="molecule type" value="Genomic_DNA"/>
</dbReference>
<reference evidence="1" key="1">
    <citation type="submission" date="2022-07" db="EMBL/GenBank/DDBJ databases">
        <title>Prevotella copri.</title>
        <authorList>
            <person name="Yang C."/>
        </authorList>
    </citation>
    <scope>NUCLEOTIDE SEQUENCE</scope>
    <source>
        <strain evidence="1">HF2107</strain>
    </source>
</reference>